<dbReference type="PANTHER" id="PTHR28243:SF1">
    <property type="entry name" value="PYRIDOXAMINE 5'-PHOSPHATE OXIDASE ALR4036 FAMILY FMN-BINDING DOMAIN-CONTAINING PROTEIN"/>
    <property type="match status" value="1"/>
</dbReference>
<dbReference type="PANTHER" id="PTHR28243">
    <property type="entry name" value="AGL049CP"/>
    <property type="match status" value="1"/>
</dbReference>
<dbReference type="OrthoDB" id="5394411at2759"/>
<dbReference type="InParanoid" id="G8ZTD7"/>
<dbReference type="EMBL" id="HE616745">
    <property type="protein sequence ID" value="CCE91881.1"/>
    <property type="molecule type" value="Genomic_DNA"/>
</dbReference>
<dbReference type="GO" id="GO:0010181">
    <property type="term" value="F:FMN binding"/>
    <property type="evidence" value="ECO:0007669"/>
    <property type="project" value="InterPro"/>
</dbReference>
<keyword evidence="4" id="KW-1185">Reference proteome</keyword>
<dbReference type="GeneID" id="11502316"/>
<feature type="region of interest" description="Disordered" evidence="1">
    <location>
        <begin position="140"/>
        <end position="172"/>
    </location>
</feature>
<evidence type="ECO:0000256" key="1">
    <source>
        <dbReference type="SAM" id="MobiDB-lite"/>
    </source>
</evidence>
<name>G8ZTD7_TORDE</name>
<evidence type="ECO:0000313" key="3">
    <source>
        <dbReference type="EMBL" id="CCE91881.1"/>
    </source>
</evidence>
<feature type="region of interest" description="Disordered" evidence="1">
    <location>
        <begin position="201"/>
        <end position="227"/>
    </location>
</feature>
<dbReference type="KEGG" id="tdl:TDEL_0D02970"/>
<dbReference type="AlphaFoldDB" id="G8ZTD7"/>
<evidence type="ECO:0000313" key="4">
    <source>
        <dbReference type="Proteomes" id="UP000005627"/>
    </source>
</evidence>
<dbReference type="SUPFAM" id="SSF50475">
    <property type="entry name" value="FMN-binding split barrel"/>
    <property type="match status" value="1"/>
</dbReference>
<dbReference type="STRING" id="1076872.G8ZTD7"/>
<dbReference type="Gene3D" id="2.30.110.10">
    <property type="entry name" value="Electron Transport, Fmn-binding Protein, Chain A"/>
    <property type="match status" value="1"/>
</dbReference>
<dbReference type="Proteomes" id="UP000005627">
    <property type="component" value="Chromosome 4"/>
</dbReference>
<dbReference type="FunCoup" id="G8ZTD7">
    <property type="interactions" value="188"/>
</dbReference>
<dbReference type="InterPro" id="IPR012349">
    <property type="entry name" value="Split_barrel_FMN-bd"/>
</dbReference>
<gene>
    <name evidence="3" type="primary">TDEL0D02970</name>
    <name evidence="3" type="ORF">TDEL_0D02970</name>
</gene>
<dbReference type="InterPro" id="IPR024624">
    <property type="entry name" value="Pyridox_Oxase_Alr4036_FMN-bd"/>
</dbReference>
<reference evidence="3 4" key="1">
    <citation type="journal article" date="2011" name="Proc. Natl. Acad. Sci. U.S.A.">
        <title>Evolutionary erosion of yeast sex chromosomes by mating-type switching accidents.</title>
        <authorList>
            <person name="Gordon J.L."/>
            <person name="Armisen D."/>
            <person name="Proux-Wera E."/>
            <person name="Oheigeartaigh S.S."/>
            <person name="Byrne K.P."/>
            <person name="Wolfe K.H."/>
        </authorList>
    </citation>
    <scope>NUCLEOTIDE SEQUENCE [LARGE SCALE GENOMIC DNA]</scope>
    <source>
        <strain evidence="4">ATCC 10662 / CBS 1146 / NBRC 0425 / NCYC 2629 / NRRL Y-866</strain>
    </source>
</reference>
<dbReference type="eggNOG" id="KOG4558">
    <property type="taxonomic scope" value="Eukaryota"/>
</dbReference>
<evidence type="ECO:0000259" key="2">
    <source>
        <dbReference type="Pfam" id="PF12766"/>
    </source>
</evidence>
<accession>G8ZTD7</accession>
<protein>
    <recommendedName>
        <fullName evidence="2">Pyridoxamine 5'-phosphate oxidase Alr4036 family FMN-binding domain-containing protein</fullName>
    </recommendedName>
</protein>
<feature type="domain" description="Pyridoxamine 5'-phosphate oxidase Alr4036 family FMN-binding" evidence="2">
    <location>
        <begin position="5"/>
        <end position="105"/>
    </location>
</feature>
<dbReference type="HOGENOM" id="CLU_058669_1_0_1"/>
<feature type="compositionally biased region" description="Basic and acidic residues" evidence="1">
    <location>
        <begin position="145"/>
        <end position="158"/>
    </location>
</feature>
<dbReference type="RefSeq" id="XP_003681092.1">
    <property type="nucleotide sequence ID" value="XM_003681044.1"/>
</dbReference>
<sequence>MIHQMAPWVPTFIQSTKNTTQPFLPFQLATIDKKTNTPRCRTVVFRDFLFKDKRSNVLTFHTDIRSGKMEESFSGDLNSSAPVEACFYFPETMEQYRFSGECFIVCEKHLNVPPELSRKYGILSPSVCGHHKQELYEYEAELDEEKASREDGKQEDNGKPQPNEPQPSVDTSADALLEPTDFQPPTIKEWNMEVRRQWYSNSRSSRSQYRKPEPGKPITSETSKQLDKIQRGVDGANENAGLDNFAVVCLCIQQVDYLNLKGAGGGERAIFSRVTDNHNTSLECWDEEHVCP</sequence>
<dbReference type="Pfam" id="PF12766">
    <property type="entry name" value="Pyridox_oxase_2"/>
    <property type="match status" value="1"/>
</dbReference>
<organism evidence="3 4">
    <name type="scientific">Torulaspora delbrueckii</name>
    <name type="common">Yeast</name>
    <name type="synonym">Candida colliculosa</name>
    <dbReference type="NCBI Taxonomy" id="4950"/>
    <lineage>
        <taxon>Eukaryota</taxon>
        <taxon>Fungi</taxon>
        <taxon>Dikarya</taxon>
        <taxon>Ascomycota</taxon>
        <taxon>Saccharomycotina</taxon>
        <taxon>Saccharomycetes</taxon>
        <taxon>Saccharomycetales</taxon>
        <taxon>Saccharomycetaceae</taxon>
        <taxon>Torulaspora</taxon>
    </lineage>
</organism>
<proteinExistence type="predicted"/>